<dbReference type="InterPro" id="IPR007657">
    <property type="entry name" value="Glycosyltransferase_61"/>
</dbReference>
<dbReference type="PANTHER" id="PTHR20961:SF109">
    <property type="entry name" value="GLYCOSYLTRANSFERASE"/>
    <property type="match status" value="1"/>
</dbReference>
<organism evidence="1 2">
    <name type="scientific">Miscanthus lutarioriparius</name>
    <dbReference type="NCBI Taxonomy" id="422564"/>
    <lineage>
        <taxon>Eukaryota</taxon>
        <taxon>Viridiplantae</taxon>
        <taxon>Streptophyta</taxon>
        <taxon>Embryophyta</taxon>
        <taxon>Tracheophyta</taxon>
        <taxon>Spermatophyta</taxon>
        <taxon>Magnoliopsida</taxon>
        <taxon>Liliopsida</taxon>
        <taxon>Poales</taxon>
        <taxon>Poaceae</taxon>
        <taxon>PACMAD clade</taxon>
        <taxon>Panicoideae</taxon>
        <taxon>Andropogonodae</taxon>
        <taxon>Andropogoneae</taxon>
        <taxon>Saccharinae</taxon>
        <taxon>Miscanthus</taxon>
    </lineage>
</organism>
<dbReference type="PANTHER" id="PTHR20961">
    <property type="entry name" value="GLYCOSYLTRANSFERASE"/>
    <property type="match status" value="1"/>
</dbReference>
<reference evidence="1" key="1">
    <citation type="submission" date="2020-10" db="EMBL/GenBank/DDBJ databases">
        <authorList>
            <person name="Han B."/>
            <person name="Lu T."/>
            <person name="Zhao Q."/>
            <person name="Huang X."/>
            <person name="Zhao Y."/>
        </authorList>
    </citation>
    <scope>NUCLEOTIDE SEQUENCE</scope>
</reference>
<dbReference type="AlphaFoldDB" id="A0A811PY69"/>
<dbReference type="GO" id="GO:0016757">
    <property type="term" value="F:glycosyltransferase activity"/>
    <property type="evidence" value="ECO:0007669"/>
    <property type="project" value="InterPro"/>
</dbReference>
<evidence type="ECO:0000313" key="1">
    <source>
        <dbReference type="EMBL" id="CAD6249234.1"/>
    </source>
</evidence>
<name>A0A811PY69_9POAL</name>
<comment type="caution">
    <text evidence="1">The sequence shown here is derived from an EMBL/GenBank/DDBJ whole genome shotgun (WGS) entry which is preliminary data.</text>
</comment>
<dbReference type="EMBL" id="CAJGYO010000008">
    <property type="protein sequence ID" value="CAD6249234.1"/>
    <property type="molecule type" value="Genomic_DNA"/>
</dbReference>
<dbReference type="OrthoDB" id="689111at2759"/>
<keyword evidence="2" id="KW-1185">Reference proteome</keyword>
<sequence length="417" mass="46396">MDEAASWADVGAVAREVDACDVLMGAHGAGLTNMVFLRAGAVAVQVIPWGKMEPYWEGFLGAPATHMGLRHVAYSIAAGESTLYDRYGRDHPVIAEPDVFYRNGSNAKFYWREQNIRLNTTRFAHMKGRDKCEKGLKDSRGISWIQYLVHITIHHLHGAHASWPSSLHLLFYCHCLIGFSKPEEKWNSEVEDDLDGLKELGQSKWSTYFEDDSEKSKNTEENTHALSGLAQTYSTGRKRVSWGDRFEKGGFSIFATKRKLTSSLVIGPGSGYNLAVAYYYHGLVLDKGGEPANHISAVCCLSAADDLLSDSKRACLSFCLANPVTRVPPPCGVMKNMHTKIPDVAYKKFQVYGHLFEQNKNSTLQSVPDLPEFALSLRSEAYELPSTDSIWENVNGQPQIQSLKAHLKDGEDEVDSK</sequence>
<evidence type="ECO:0000313" key="2">
    <source>
        <dbReference type="Proteomes" id="UP000604825"/>
    </source>
</evidence>
<proteinExistence type="predicted"/>
<gene>
    <name evidence="1" type="ORF">NCGR_LOCUS33072</name>
</gene>
<accession>A0A811PY69</accession>
<evidence type="ECO:0008006" key="3">
    <source>
        <dbReference type="Google" id="ProtNLM"/>
    </source>
</evidence>
<dbReference type="Proteomes" id="UP000604825">
    <property type="component" value="Unassembled WGS sequence"/>
</dbReference>
<protein>
    <recommendedName>
        <fullName evidence="3">Glycosyltransferase</fullName>
    </recommendedName>
</protein>